<dbReference type="EMBL" id="JASBNA010000003">
    <property type="protein sequence ID" value="KAK7693056.1"/>
    <property type="molecule type" value="Genomic_DNA"/>
</dbReference>
<accession>A0AAW0GK77</accession>
<comment type="caution">
    <text evidence="1">The sequence shown here is derived from an EMBL/GenBank/DDBJ whole genome shotgun (WGS) entry which is preliminary data.</text>
</comment>
<keyword evidence="2" id="KW-1185">Reference proteome</keyword>
<sequence length="280" mass="30818">MTTAYRFRSLDLYLSTSSKTIPLATAVTTIQSSRPNDTPQSSVAVVVASTSLHASILHDSEALRSTHPGIERFKIAAQENITRWYRAKVRLLPLTSDPPSTVGVYDISTRQFRQISHNADVIELEGPFAYFLSTINVDRLEPAFRISPLHTTLPSTTSALDVVIVRPLRDPSIKGSGEETDRIRFAEKSGVVLGGAYRDGAHVHMIYGDEGSVKEGQGEEDSSSVVEYYRCGGWEWAPHPEDAHAHLVCVDGEIFNIENGGRAITSISREIQGTKLFIYA</sequence>
<organism evidence="1 2">
    <name type="scientific">Cerrena zonata</name>
    <dbReference type="NCBI Taxonomy" id="2478898"/>
    <lineage>
        <taxon>Eukaryota</taxon>
        <taxon>Fungi</taxon>
        <taxon>Dikarya</taxon>
        <taxon>Basidiomycota</taxon>
        <taxon>Agaricomycotina</taxon>
        <taxon>Agaricomycetes</taxon>
        <taxon>Polyporales</taxon>
        <taxon>Cerrenaceae</taxon>
        <taxon>Cerrena</taxon>
    </lineage>
</organism>
<evidence type="ECO:0000313" key="2">
    <source>
        <dbReference type="Proteomes" id="UP001385951"/>
    </source>
</evidence>
<gene>
    <name evidence="1" type="ORF">QCA50_002621</name>
</gene>
<reference evidence="1 2" key="1">
    <citation type="submission" date="2022-09" db="EMBL/GenBank/DDBJ databases">
        <authorList>
            <person name="Palmer J.M."/>
        </authorList>
    </citation>
    <scope>NUCLEOTIDE SEQUENCE [LARGE SCALE GENOMIC DNA]</scope>
    <source>
        <strain evidence="1 2">DSM 7382</strain>
    </source>
</reference>
<proteinExistence type="predicted"/>
<dbReference type="Gene3D" id="2.60.200.40">
    <property type="match status" value="1"/>
</dbReference>
<dbReference type="AlphaFoldDB" id="A0AAW0GK77"/>
<name>A0AAW0GK77_9APHY</name>
<evidence type="ECO:0000313" key="1">
    <source>
        <dbReference type="EMBL" id="KAK7693056.1"/>
    </source>
</evidence>
<protein>
    <submittedName>
        <fullName evidence="1">Uncharacterized protein</fullName>
    </submittedName>
</protein>
<dbReference type="Proteomes" id="UP001385951">
    <property type="component" value="Unassembled WGS sequence"/>
</dbReference>